<dbReference type="STRING" id="211165.GCA_000317285_04840"/>
<comment type="caution">
    <text evidence="1">The sequence shown here is derived from an EMBL/GenBank/DDBJ whole genome shotgun (WGS) entry which is preliminary data.</text>
</comment>
<dbReference type="EMBL" id="RSCJ01000007">
    <property type="protein sequence ID" value="RUR83465.1"/>
    <property type="molecule type" value="Genomic_DNA"/>
</dbReference>
<dbReference type="Proteomes" id="UP000268857">
    <property type="component" value="Unassembled WGS sequence"/>
</dbReference>
<proteinExistence type="predicted"/>
<gene>
    <name evidence="1" type="ORF">PCC6912_22980</name>
</gene>
<organism evidence="1 2">
    <name type="scientific">Chlorogloeopsis fritschii PCC 6912</name>
    <dbReference type="NCBI Taxonomy" id="211165"/>
    <lineage>
        <taxon>Bacteria</taxon>
        <taxon>Bacillati</taxon>
        <taxon>Cyanobacteriota</taxon>
        <taxon>Cyanophyceae</taxon>
        <taxon>Nostocales</taxon>
        <taxon>Chlorogloeopsidaceae</taxon>
        <taxon>Chlorogloeopsis</taxon>
    </lineage>
</organism>
<dbReference type="AlphaFoldDB" id="A0A433NKY8"/>
<reference evidence="1 2" key="1">
    <citation type="journal article" date="2019" name="Genome Biol. Evol.">
        <title>Day and night: Metabolic profiles and evolutionary relationships of six axenic non-marine cyanobacteria.</title>
        <authorList>
            <person name="Will S.E."/>
            <person name="Henke P."/>
            <person name="Boedeker C."/>
            <person name="Huang S."/>
            <person name="Brinkmann H."/>
            <person name="Rohde M."/>
            <person name="Jarek M."/>
            <person name="Friedl T."/>
            <person name="Seufert S."/>
            <person name="Schumacher M."/>
            <person name="Overmann J."/>
            <person name="Neumann-Schaal M."/>
            <person name="Petersen J."/>
        </authorList>
    </citation>
    <scope>NUCLEOTIDE SEQUENCE [LARGE SCALE GENOMIC DNA]</scope>
    <source>
        <strain evidence="1 2">PCC 6912</strain>
    </source>
</reference>
<sequence length="558" mass="61844">MKTVLNNRHILKHTQILTALILTGSLSVSSGVTLLKSATASQNNSLAETVNEFQKGNIKKGGLPQPVARAVLQNLSRQEGILPSKLKIIEYSQQTWRNGCLDLPKPDELCTQALVPGWRVIASNGSQRWIYHTNSSGSNLRLANSDTPTNNQSKNLPNSVRNAVFKAGSKRLNQPISRFKIVEAQRRTWRDGCLELADRNTNCIQVLVPGWRVVANADNQTLVYHTNESGSIIRLNQRESQISSNKLPQKVSDAILKAASQRTGLPISQLRITNVKQITTDGCLGLARPDEACIQIAQKAWEVTVQAPKQRLVYRASQDASQVRLNENASRVTLPKSITNAVLEDASEELGLPVSQLRIVEVERREWPDRCLGISEPLILCTPSIVPGWRVTVGDGEQRLVYRVGEPNTIKFDRRASKITRNDSLNPVSIPTSELPPPLESGMVFRQISSGGFAGRTYETVLLDDGSLIRVRIGDANDSERSVRRISLQQLRQFQRLLAENGSDSFQNLSYPAPTGAADYITYTLTSPDGTVQFNDISQNRLPKNLQVVLKAWNQLIQ</sequence>
<protein>
    <submittedName>
        <fullName evidence="1">Uncharacterized protein</fullName>
    </submittedName>
</protein>
<evidence type="ECO:0000313" key="1">
    <source>
        <dbReference type="EMBL" id="RUR83465.1"/>
    </source>
</evidence>
<name>A0A433NKY8_CHLFR</name>
<dbReference type="RefSeq" id="WP_016874599.1">
    <property type="nucleotide sequence ID" value="NZ_AJLN01000116.1"/>
</dbReference>
<evidence type="ECO:0000313" key="2">
    <source>
        <dbReference type="Proteomes" id="UP000268857"/>
    </source>
</evidence>
<accession>A0A433NKY8</accession>
<dbReference type="OrthoDB" id="3723110at2"/>
<keyword evidence="2" id="KW-1185">Reference proteome</keyword>